<evidence type="ECO:0000313" key="6">
    <source>
        <dbReference type="EMBL" id="MEA5453724.1"/>
    </source>
</evidence>
<keyword evidence="5" id="KW-1003">Cell membrane</keyword>
<gene>
    <name evidence="6" type="ORF">SPF06_03225</name>
</gene>
<feature type="transmembrane region" description="Helical" evidence="5">
    <location>
        <begin position="108"/>
        <end position="126"/>
    </location>
</feature>
<reference evidence="6 7" key="1">
    <citation type="submission" date="2023-12" db="EMBL/GenBank/DDBJ databases">
        <title>Sinomonas terricola sp. nov, isolated from litchi orchard soil in Guangdong, PR China.</title>
        <authorList>
            <person name="Jiaxin W."/>
            <person name="Yang Z."/>
            <person name="Honghui Z."/>
        </authorList>
    </citation>
    <scope>NUCLEOTIDE SEQUENCE [LARGE SCALE GENOMIC DNA]</scope>
    <source>
        <strain evidence="6 7">JGH33</strain>
    </source>
</reference>
<feature type="transmembrane region" description="Helical" evidence="5">
    <location>
        <begin position="70"/>
        <end position="96"/>
    </location>
</feature>
<dbReference type="EMBL" id="JAYGGQ010000001">
    <property type="protein sequence ID" value="MEA5453724.1"/>
    <property type="molecule type" value="Genomic_DNA"/>
</dbReference>
<keyword evidence="3 5" id="KW-1133">Transmembrane helix</keyword>
<proteinExistence type="inferred from homology"/>
<feature type="transmembrane region" description="Helical" evidence="5">
    <location>
        <begin position="169"/>
        <end position="187"/>
    </location>
</feature>
<evidence type="ECO:0000256" key="5">
    <source>
        <dbReference type="RuleBase" id="RU363041"/>
    </source>
</evidence>
<comment type="subcellular location">
    <subcellularLocation>
        <location evidence="5">Cell membrane</location>
        <topology evidence="5">Multi-pass membrane protein</topology>
    </subcellularLocation>
    <subcellularLocation>
        <location evidence="1">Membrane</location>
        <topology evidence="1">Multi-pass membrane protein</topology>
    </subcellularLocation>
</comment>
<name>A0ABU5T246_9MICC</name>
<keyword evidence="4 5" id="KW-0472">Membrane</keyword>
<evidence type="ECO:0000313" key="7">
    <source>
        <dbReference type="Proteomes" id="UP001304769"/>
    </source>
</evidence>
<feature type="transmembrane region" description="Helical" evidence="5">
    <location>
        <begin position="138"/>
        <end position="157"/>
    </location>
</feature>
<dbReference type="RefSeq" id="WP_323277473.1">
    <property type="nucleotide sequence ID" value="NZ_JAYGGQ010000001.1"/>
</dbReference>
<dbReference type="Proteomes" id="UP001304769">
    <property type="component" value="Unassembled WGS sequence"/>
</dbReference>
<dbReference type="Pfam" id="PF01925">
    <property type="entry name" value="TauE"/>
    <property type="match status" value="1"/>
</dbReference>
<evidence type="ECO:0000256" key="2">
    <source>
        <dbReference type="ARBA" id="ARBA00022692"/>
    </source>
</evidence>
<comment type="caution">
    <text evidence="6">The sequence shown here is derived from an EMBL/GenBank/DDBJ whole genome shotgun (WGS) entry which is preliminary data.</text>
</comment>
<evidence type="ECO:0000256" key="1">
    <source>
        <dbReference type="ARBA" id="ARBA00004141"/>
    </source>
</evidence>
<accession>A0ABU5T246</accession>
<comment type="similarity">
    <text evidence="5">Belongs to the 4-toluene sulfonate uptake permease (TSUP) (TC 2.A.102) family.</text>
</comment>
<keyword evidence="2 5" id="KW-0812">Transmembrane</keyword>
<dbReference type="InterPro" id="IPR002781">
    <property type="entry name" value="TM_pro_TauE-like"/>
</dbReference>
<evidence type="ECO:0000256" key="4">
    <source>
        <dbReference type="ARBA" id="ARBA00023136"/>
    </source>
</evidence>
<evidence type="ECO:0000256" key="3">
    <source>
        <dbReference type="ARBA" id="ARBA00022989"/>
    </source>
</evidence>
<protein>
    <recommendedName>
        <fullName evidence="5">Probable membrane transporter protein</fullName>
    </recommendedName>
</protein>
<organism evidence="6 7">
    <name type="scientific">Sinomonas terricola</name>
    <dbReference type="NCBI Taxonomy" id="3110330"/>
    <lineage>
        <taxon>Bacteria</taxon>
        <taxon>Bacillati</taxon>
        <taxon>Actinomycetota</taxon>
        <taxon>Actinomycetes</taxon>
        <taxon>Micrococcales</taxon>
        <taxon>Micrococcaceae</taxon>
        <taxon>Sinomonas</taxon>
    </lineage>
</organism>
<keyword evidence="7" id="KW-1185">Reference proteome</keyword>
<sequence length="191" mass="19823">MSWHGCTGTWTRRSTCSSFLRIAGIVPGALAVQTVPAPRLEVLVGGTVLVALATAQMSRSSPWRPGAKPLAAAGSVSAFMNATAGVGGLALSVYALRTRREQTEFSATMQPHLLTIGLASVAAKLVARPSSHPGLSPWVWVAIVASICAGLVAGEVLSHRTGLQTARRLMLTLAYVGSIATVAWGVLELLP</sequence>